<dbReference type="PANTHER" id="PTHR24320:SF270">
    <property type="entry name" value="OS06G0129100 PROTEIN"/>
    <property type="match status" value="1"/>
</dbReference>
<dbReference type="OrthoDB" id="191139at2759"/>
<evidence type="ECO:0000256" key="1">
    <source>
        <dbReference type="ARBA" id="ARBA00006484"/>
    </source>
</evidence>
<comment type="caution">
    <text evidence="4">The sequence shown here is derived from an EMBL/GenBank/DDBJ whole genome shotgun (WGS) entry which is preliminary data.</text>
</comment>
<dbReference type="Pfam" id="PF00106">
    <property type="entry name" value="adh_short"/>
    <property type="match status" value="1"/>
</dbReference>
<reference evidence="4" key="1">
    <citation type="submission" date="2020-01" db="EMBL/GenBank/DDBJ databases">
        <title>Genome sequence of Kobresia littledalei, the first chromosome-level genome in the family Cyperaceae.</title>
        <authorList>
            <person name="Qu G."/>
        </authorList>
    </citation>
    <scope>NUCLEOTIDE SEQUENCE</scope>
    <source>
        <strain evidence="4">C.B.Clarke</strain>
        <tissue evidence="4">Leaf</tissue>
    </source>
</reference>
<evidence type="ECO:0000256" key="3">
    <source>
        <dbReference type="RuleBase" id="RU000363"/>
    </source>
</evidence>
<dbReference type="Gene3D" id="3.40.50.720">
    <property type="entry name" value="NAD(P)-binding Rossmann-like Domain"/>
    <property type="match status" value="1"/>
</dbReference>
<dbReference type="EMBL" id="SWLB01000011">
    <property type="protein sequence ID" value="KAF3332310.1"/>
    <property type="molecule type" value="Genomic_DNA"/>
</dbReference>
<proteinExistence type="inferred from homology"/>
<evidence type="ECO:0000256" key="2">
    <source>
        <dbReference type="ARBA" id="ARBA00023002"/>
    </source>
</evidence>
<protein>
    <submittedName>
        <fullName evidence="4">Short-chain dehydrogenase TIC 32</fullName>
    </submittedName>
</protein>
<dbReference type="PRINTS" id="PR00081">
    <property type="entry name" value="GDHRDH"/>
</dbReference>
<dbReference type="PANTHER" id="PTHR24320">
    <property type="entry name" value="RETINOL DEHYDROGENASE"/>
    <property type="match status" value="1"/>
</dbReference>
<keyword evidence="2" id="KW-0560">Oxidoreductase</keyword>
<evidence type="ECO:0000313" key="4">
    <source>
        <dbReference type="EMBL" id="KAF3332310.1"/>
    </source>
</evidence>
<comment type="similarity">
    <text evidence="1 3">Belongs to the short-chain dehydrogenases/reductases (SDR) family.</text>
</comment>
<gene>
    <name evidence="4" type="ORF">FCM35_KLT01887</name>
</gene>
<sequence>MFKQLKYFVGSAGSSGFGSKSTAEEVTEACPDLTSITAIITGATSGIGAETAYALAKRGARLILPARSLKAAEEAKARIISECPGSEIIILPLDLSSLASVRSFVSLFLSLDLPLNLLINNAGKFSDRHAISEDGVEMTFATNYLGHFLLTKLLLEKMAETAKVTGIEGRIVNISSTIHSWFTGDGIQYLDLITSKKIPYDPTKAYSFSKLANVLHTKALSEKLKEMKANVTANCVHPGIVRTRLTRDREGLITDVVFFLASKLLKTIPQAAATTCYVAVHPSLAGVSGKYFSDCNESSTSKLASNGQEALRLWDFSDKLTTEKATFGFRSFVPLLATKQIIV</sequence>
<dbReference type="Proteomes" id="UP000623129">
    <property type="component" value="Unassembled WGS sequence"/>
</dbReference>
<organism evidence="4 5">
    <name type="scientific">Carex littledalei</name>
    <dbReference type="NCBI Taxonomy" id="544730"/>
    <lineage>
        <taxon>Eukaryota</taxon>
        <taxon>Viridiplantae</taxon>
        <taxon>Streptophyta</taxon>
        <taxon>Embryophyta</taxon>
        <taxon>Tracheophyta</taxon>
        <taxon>Spermatophyta</taxon>
        <taxon>Magnoliopsida</taxon>
        <taxon>Liliopsida</taxon>
        <taxon>Poales</taxon>
        <taxon>Cyperaceae</taxon>
        <taxon>Cyperoideae</taxon>
        <taxon>Cariceae</taxon>
        <taxon>Carex</taxon>
        <taxon>Carex subgen. Euthyceras</taxon>
    </lineage>
</organism>
<accession>A0A833VM64</accession>
<keyword evidence="5" id="KW-1185">Reference proteome</keyword>
<dbReference type="PRINTS" id="PR00080">
    <property type="entry name" value="SDRFAMILY"/>
</dbReference>
<dbReference type="SUPFAM" id="SSF51735">
    <property type="entry name" value="NAD(P)-binding Rossmann-fold domains"/>
    <property type="match status" value="1"/>
</dbReference>
<dbReference type="GO" id="GO:0016491">
    <property type="term" value="F:oxidoreductase activity"/>
    <property type="evidence" value="ECO:0007669"/>
    <property type="project" value="UniProtKB-KW"/>
</dbReference>
<dbReference type="InterPro" id="IPR036291">
    <property type="entry name" value="NAD(P)-bd_dom_sf"/>
</dbReference>
<evidence type="ECO:0000313" key="5">
    <source>
        <dbReference type="Proteomes" id="UP000623129"/>
    </source>
</evidence>
<dbReference type="AlphaFoldDB" id="A0A833VM64"/>
<dbReference type="CDD" id="cd05327">
    <property type="entry name" value="retinol-DH_like_SDR_c_like"/>
    <property type="match status" value="1"/>
</dbReference>
<name>A0A833VM64_9POAL</name>
<dbReference type="InterPro" id="IPR002347">
    <property type="entry name" value="SDR_fam"/>
</dbReference>